<evidence type="ECO:0000256" key="8">
    <source>
        <dbReference type="HAMAP-Rule" id="MF_00210"/>
    </source>
</evidence>
<evidence type="ECO:0000256" key="2">
    <source>
        <dbReference type="ARBA" id="ARBA00009948"/>
    </source>
</evidence>
<feature type="active site" description="Proton acceptor" evidence="8">
    <location>
        <position position="321"/>
    </location>
</feature>
<dbReference type="AlphaFoldDB" id="A0A3D8ISU1"/>
<reference evidence="10 11" key="1">
    <citation type="submission" date="2018-04" db="EMBL/GenBank/DDBJ databases">
        <title>Novel Campyloabacter and Helicobacter Species and Strains.</title>
        <authorList>
            <person name="Mannion A.J."/>
            <person name="Shen Z."/>
            <person name="Fox J.G."/>
        </authorList>
    </citation>
    <scope>NUCLEOTIDE SEQUENCE [LARGE SCALE GENOMIC DNA]</scope>
    <source>
        <strain evidence="10 11">MIT 12-6600</strain>
    </source>
</reference>
<evidence type="ECO:0000313" key="10">
    <source>
        <dbReference type="EMBL" id="RDU68016.1"/>
    </source>
</evidence>
<feature type="binding site" evidence="8">
    <location>
        <position position="23"/>
    </location>
    <ligand>
        <name>phosphoenolpyruvate</name>
        <dbReference type="ChEBI" id="CHEBI:58702"/>
    </ligand>
</feature>
<dbReference type="GO" id="GO:0008652">
    <property type="term" value="P:amino acid biosynthetic process"/>
    <property type="evidence" value="ECO:0007669"/>
    <property type="project" value="UniProtKB-KW"/>
</dbReference>
<organism evidence="10 11">
    <name type="scientific">Helicobacter equorum</name>
    <dbReference type="NCBI Taxonomy" id="361872"/>
    <lineage>
        <taxon>Bacteria</taxon>
        <taxon>Pseudomonadati</taxon>
        <taxon>Campylobacterota</taxon>
        <taxon>Epsilonproteobacteria</taxon>
        <taxon>Campylobacterales</taxon>
        <taxon>Helicobacteraceae</taxon>
        <taxon>Helicobacter</taxon>
    </lineage>
</organism>
<dbReference type="EMBL" id="NXLT01000002">
    <property type="protein sequence ID" value="RDU68016.1"/>
    <property type="molecule type" value="Genomic_DNA"/>
</dbReference>
<feature type="binding site" evidence="8">
    <location>
        <position position="170"/>
    </location>
    <ligand>
        <name>3-phosphoshikimate</name>
        <dbReference type="ChEBI" id="CHEBI:145989"/>
    </ligand>
</feature>
<feature type="binding site" evidence="8">
    <location>
        <position position="123"/>
    </location>
    <ligand>
        <name>phosphoenolpyruvate</name>
        <dbReference type="ChEBI" id="CHEBI:58702"/>
    </ligand>
</feature>
<evidence type="ECO:0000256" key="7">
    <source>
        <dbReference type="ARBA" id="ARBA00044633"/>
    </source>
</evidence>
<comment type="function">
    <text evidence="8">Catalyzes the transfer of the enolpyruvyl moiety of phosphoenolpyruvate (PEP) to the 5-hydroxyl of shikimate-3-phosphate (S3P) to produce enolpyruvyl shikimate-3-phosphate and inorganic phosphate.</text>
</comment>
<keyword evidence="11" id="KW-1185">Reference proteome</keyword>
<comment type="similarity">
    <text evidence="2 8">Belongs to the EPSP synthase family.</text>
</comment>
<feature type="binding site" evidence="8">
    <location>
        <position position="170"/>
    </location>
    <ligand>
        <name>phosphoenolpyruvate</name>
        <dbReference type="ChEBI" id="CHEBI:58702"/>
    </ligand>
</feature>
<dbReference type="HAMAP" id="MF_00210">
    <property type="entry name" value="EPSP_synth"/>
    <property type="match status" value="1"/>
</dbReference>
<evidence type="ECO:0000313" key="11">
    <source>
        <dbReference type="Proteomes" id="UP000256514"/>
    </source>
</evidence>
<evidence type="ECO:0000256" key="4">
    <source>
        <dbReference type="ARBA" id="ARBA00022605"/>
    </source>
</evidence>
<feature type="binding site" evidence="8">
    <location>
        <position position="28"/>
    </location>
    <ligand>
        <name>3-phosphoshikimate</name>
        <dbReference type="ChEBI" id="CHEBI:145989"/>
    </ligand>
</feature>
<dbReference type="InterPro" id="IPR006264">
    <property type="entry name" value="EPSP_synthase"/>
</dbReference>
<dbReference type="PANTHER" id="PTHR21090">
    <property type="entry name" value="AROM/DEHYDROQUINATE SYNTHASE"/>
    <property type="match status" value="1"/>
</dbReference>
<dbReference type="PIRSF" id="PIRSF000505">
    <property type="entry name" value="EPSPS"/>
    <property type="match status" value="1"/>
</dbReference>
<feature type="domain" description="Enolpyruvate transferase" evidence="9">
    <location>
        <begin position="12"/>
        <end position="426"/>
    </location>
</feature>
<dbReference type="InterPro" id="IPR001986">
    <property type="entry name" value="Enolpyruvate_Tfrase_dom"/>
</dbReference>
<evidence type="ECO:0000256" key="3">
    <source>
        <dbReference type="ARBA" id="ARBA00022490"/>
    </source>
</evidence>
<accession>A0A3D8ISU1</accession>
<feature type="binding site" evidence="8">
    <location>
        <position position="95"/>
    </location>
    <ligand>
        <name>phosphoenolpyruvate</name>
        <dbReference type="ChEBI" id="CHEBI:58702"/>
    </ligand>
</feature>
<dbReference type="Gene3D" id="3.65.10.10">
    <property type="entry name" value="Enolpyruvate transferase domain"/>
    <property type="match status" value="2"/>
</dbReference>
<evidence type="ECO:0000256" key="5">
    <source>
        <dbReference type="ARBA" id="ARBA00022679"/>
    </source>
</evidence>
<feature type="binding site" evidence="8">
    <location>
        <position position="348"/>
    </location>
    <ligand>
        <name>3-phosphoshikimate</name>
        <dbReference type="ChEBI" id="CHEBI:145989"/>
    </ligand>
</feature>
<protein>
    <recommendedName>
        <fullName evidence="8">3-phosphoshikimate 1-carboxyvinyltransferase</fullName>
        <ecNumber evidence="8">2.5.1.19</ecNumber>
    </recommendedName>
    <alternativeName>
        <fullName evidence="8">5-enolpyruvylshikimate-3-phosphate synthase</fullName>
        <shortName evidence="8">EPSP synthase</shortName>
        <shortName evidence="8">EPSPS</shortName>
    </alternativeName>
</protein>
<dbReference type="Proteomes" id="UP000256514">
    <property type="component" value="Unassembled WGS sequence"/>
</dbReference>
<evidence type="ECO:0000256" key="1">
    <source>
        <dbReference type="ARBA" id="ARBA00004811"/>
    </source>
</evidence>
<dbReference type="SUPFAM" id="SSF55205">
    <property type="entry name" value="EPT/RTPC-like"/>
    <property type="match status" value="1"/>
</dbReference>
<dbReference type="GO" id="GO:0009073">
    <property type="term" value="P:aromatic amino acid family biosynthetic process"/>
    <property type="evidence" value="ECO:0007669"/>
    <property type="project" value="UniProtKB-KW"/>
</dbReference>
<feature type="binding site" evidence="8">
    <location>
        <position position="24"/>
    </location>
    <ligand>
        <name>3-phosphoshikimate</name>
        <dbReference type="ChEBI" id="CHEBI:145989"/>
    </ligand>
</feature>
<evidence type="ECO:0000259" key="9">
    <source>
        <dbReference type="Pfam" id="PF00275"/>
    </source>
</evidence>
<comment type="catalytic activity">
    <reaction evidence="7">
        <text>3-phosphoshikimate + phosphoenolpyruvate = 5-O-(1-carboxyvinyl)-3-phosphoshikimate + phosphate</text>
        <dbReference type="Rhea" id="RHEA:21256"/>
        <dbReference type="ChEBI" id="CHEBI:43474"/>
        <dbReference type="ChEBI" id="CHEBI:57701"/>
        <dbReference type="ChEBI" id="CHEBI:58702"/>
        <dbReference type="ChEBI" id="CHEBI:145989"/>
        <dbReference type="EC" id="2.5.1.19"/>
    </reaction>
    <physiologicalReaction direction="left-to-right" evidence="7">
        <dbReference type="Rhea" id="RHEA:21257"/>
    </physiologicalReaction>
</comment>
<proteinExistence type="inferred from homology"/>
<evidence type="ECO:0000256" key="6">
    <source>
        <dbReference type="ARBA" id="ARBA00023141"/>
    </source>
</evidence>
<dbReference type="PROSITE" id="PS00885">
    <property type="entry name" value="EPSP_SYNTHASE_2"/>
    <property type="match status" value="1"/>
</dbReference>
<sequence>MRITKIDKAQTFSSAINTIAADKSISHRCAIFSLLCDGVCEVENYLLGEDTLHTLKIAFQLGLEVEHISSTCMRFIPPKDGIVEPSDVLDCGNAGTGMRLYAGLLAGVQGYFVLSGDMYLNKRPMKRIIEPLTNIGAKIYGRCHNSLAPLSIIGRELQGFSYVSNIASAQVKSAMILAGLYSNTHNTFSEPLLSRDHTERMLGGMGVEFRTHHDSNGIHISFDPLPKGKKLHAFKMRIPADPSSAFYFALAACIVPDSHVVLENVLLNPTRIEAFEILKKMGAKISYTRKDSQYEDIGDIEVRYAPLSAIEVAHNIAWLIDEIPALSIAFACAKGKSIVRNAKELRVKESDRITTTIEGLRAMGIECEEFEDGFSVQGGELKCASVDSQGDHRIAMSFAIAGLVCGVEIRDSACIDVSFPNFLEILLQFTRVESTQTHS</sequence>
<feature type="binding site" evidence="8">
    <location>
        <position position="393"/>
    </location>
    <ligand>
        <name>phosphoenolpyruvate</name>
        <dbReference type="ChEBI" id="CHEBI:58702"/>
    </ligand>
</feature>
<comment type="caution">
    <text evidence="8">Lacks conserved residue(s) required for the propagation of feature annotation.</text>
</comment>
<dbReference type="EC" id="2.5.1.19" evidence="8"/>
<comment type="pathway">
    <text evidence="1 8">Metabolic intermediate biosynthesis; chorismate biosynthesis; chorismate from D-erythrose 4-phosphate and phosphoenolpyruvate: step 6/7.</text>
</comment>
<dbReference type="OrthoDB" id="9809920at2"/>
<feature type="binding site" evidence="8">
    <location>
        <position position="321"/>
    </location>
    <ligand>
        <name>3-phosphoshikimate</name>
        <dbReference type="ChEBI" id="CHEBI:145989"/>
    </ligand>
</feature>
<name>A0A3D8ISU1_9HELI</name>
<dbReference type="Pfam" id="PF00275">
    <property type="entry name" value="EPSP_synthase"/>
    <property type="match status" value="1"/>
</dbReference>
<dbReference type="PANTHER" id="PTHR21090:SF5">
    <property type="entry name" value="PENTAFUNCTIONAL AROM POLYPEPTIDE"/>
    <property type="match status" value="1"/>
</dbReference>
<dbReference type="GO" id="GO:0005737">
    <property type="term" value="C:cytoplasm"/>
    <property type="evidence" value="ECO:0007669"/>
    <property type="project" value="UniProtKB-SubCell"/>
</dbReference>
<dbReference type="FunFam" id="3.65.10.10:FF:000005">
    <property type="entry name" value="3-phosphoshikimate 1-carboxyvinyltransferase"/>
    <property type="match status" value="1"/>
</dbReference>
<dbReference type="InterPro" id="IPR023193">
    <property type="entry name" value="EPSP_synthase_CS"/>
</dbReference>
<feature type="binding site" evidence="8">
    <location>
        <position position="168"/>
    </location>
    <ligand>
        <name>3-phosphoshikimate</name>
        <dbReference type="ChEBI" id="CHEBI:145989"/>
    </ligand>
</feature>
<feature type="binding site" evidence="8">
    <location>
        <position position="352"/>
    </location>
    <ligand>
        <name>phosphoenolpyruvate</name>
        <dbReference type="ChEBI" id="CHEBI:58702"/>
    </ligand>
</feature>
<dbReference type="PROSITE" id="PS00104">
    <property type="entry name" value="EPSP_SYNTHASE_1"/>
    <property type="match status" value="1"/>
</dbReference>
<dbReference type="GO" id="GO:0003866">
    <property type="term" value="F:3-phosphoshikimate 1-carboxyvinyltransferase activity"/>
    <property type="evidence" value="ECO:0007669"/>
    <property type="project" value="UniProtKB-UniRule"/>
</dbReference>
<gene>
    <name evidence="8 10" type="primary">aroA</name>
    <name evidence="10" type="ORF">CQA54_03635</name>
</gene>
<feature type="binding site" evidence="8">
    <location>
        <position position="23"/>
    </location>
    <ligand>
        <name>3-phosphoshikimate</name>
        <dbReference type="ChEBI" id="CHEBI:145989"/>
    </ligand>
</feature>
<keyword evidence="6 8" id="KW-0057">Aromatic amino acid biosynthesis</keyword>
<dbReference type="InterPro" id="IPR036968">
    <property type="entry name" value="Enolpyruvate_Tfrase_sf"/>
</dbReference>
<comment type="caution">
    <text evidence="10">The sequence shown here is derived from an EMBL/GenBank/DDBJ whole genome shotgun (WGS) entry which is preliminary data.</text>
</comment>
<dbReference type="NCBIfam" id="TIGR01356">
    <property type="entry name" value="aroA"/>
    <property type="match status" value="1"/>
</dbReference>
<keyword evidence="3 8" id="KW-0963">Cytoplasm</keyword>
<comment type="subunit">
    <text evidence="8">Monomer.</text>
</comment>
<dbReference type="CDD" id="cd01556">
    <property type="entry name" value="EPSP_synthase"/>
    <property type="match status" value="1"/>
</dbReference>
<dbReference type="RefSeq" id="WP_115570817.1">
    <property type="nucleotide sequence ID" value="NZ_NXLT01000002.1"/>
</dbReference>
<comment type="subcellular location">
    <subcellularLocation>
        <location evidence="8">Cytoplasm</location>
    </subcellularLocation>
</comment>
<dbReference type="UniPathway" id="UPA00053">
    <property type="reaction ID" value="UER00089"/>
</dbReference>
<dbReference type="InterPro" id="IPR013792">
    <property type="entry name" value="RNA3'P_cycl/enolpyr_Trfase_a/b"/>
</dbReference>
<keyword evidence="4 8" id="KW-0028">Amino-acid biosynthesis</keyword>
<keyword evidence="5 8" id="KW-0808">Transferase</keyword>
<dbReference type="GO" id="GO:0009423">
    <property type="term" value="P:chorismate biosynthetic process"/>
    <property type="evidence" value="ECO:0007669"/>
    <property type="project" value="UniProtKB-UniRule"/>
</dbReference>